<dbReference type="Pfam" id="PF00038">
    <property type="entry name" value="Filament"/>
    <property type="match status" value="2"/>
</dbReference>
<feature type="coiled-coil region" evidence="5">
    <location>
        <begin position="806"/>
        <end position="858"/>
    </location>
</feature>
<keyword evidence="8" id="KW-1185">Reference proteome</keyword>
<evidence type="ECO:0000259" key="6">
    <source>
        <dbReference type="PROSITE" id="PS51842"/>
    </source>
</evidence>
<dbReference type="InterPro" id="IPR002957">
    <property type="entry name" value="Keratin_I"/>
</dbReference>
<dbReference type="GO" id="GO:0030855">
    <property type="term" value="P:epithelial cell differentiation"/>
    <property type="evidence" value="ECO:0007669"/>
    <property type="project" value="TreeGrafter"/>
</dbReference>
<evidence type="ECO:0000256" key="2">
    <source>
        <dbReference type="ARBA" id="ARBA00022754"/>
    </source>
</evidence>
<dbReference type="SUPFAM" id="SSF64593">
    <property type="entry name" value="Intermediate filament protein, coiled coil region"/>
    <property type="match status" value="4"/>
</dbReference>
<dbReference type="Gene3D" id="1.20.5.1160">
    <property type="entry name" value="Vasodilator-stimulated phosphoprotein"/>
    <property type="match status" value="2"/>
</dbReference>
<proteinExistence type="inferred from homology"/>
<feature type="coiled-coil region" evidence="5">
    <location>
        <begin position="591"/>
        <end position="632"/>
    </location>
</feature>
<organism evidence="7 8">
    <name type="scientific">Diceros bicornis minor</name>
    <name type="common">South-central black rhinoceros</name>
    <dbReference type="NCBI Taxonomy" id="77932"/>
    <lineage>
        <taxon>Eukaryota</taxon>
        <taxon>Metazoa</taxon>
        <taxon>Chordata</taxon>
        <taxon>Craniata</taxon>
        <taxon>Vertebrata</taxon>
        <taxon>Euteleostomi</taxon>
        <taxon>Mammalia</taxon>
        <taxon>Eutheria</taxon>
        <taxon>Laurasiatheria</taxon>
        <taxon>Perissodactyla</taxon>
        <taxon>Rhinocerotidae</taxon>
        <taxon>Diceros</taxon>
    </lineage>
</organism>
<dbReference type="PROSITE" id="PS51842">
    <property type="entry name" value="IF_ROD_2"/>
    <property type="match status" value="2"/>
</dbReference>
<protein>
    <recommendedName>
        <fullName evidence="6">IF rod domain-containing protein</fullName>
    </recommendedName>
</protein>
<keyword evidence="1" id="KW-0416">Keratin</keyword>
<keyword evidence="3 5" id="KW-0175">Coiled coil</keyword>
<dbReference type="InterPro" id="IPR018039">
    <property type="entry name" value="IF_conserved"/>
</dbReference>
<sequence length="957" mass="108314">MLMNVHMKTGTNSDKENIRCILASDCAFASTCPVETTCLPSACAASRCQTPSFLSRSHLPAGCFVPRHFAGSCNVPCLVGNCAWCEDGVFNSNEKEMMQFLNDRLVNYLEKVRGLEEMNAELEGRIREQCEEDIPLVCPDYQCYFNTIEDLQQKILCTKAENSRLAVQLDNCKLAADDFKSRYESELSLRQLVETDISGLRGILGELNLCKGDLEAHVESLKDDLLSLKKNHEEEVSLLRGQLGDRLSVELDTAPTIDLNRVLDEMRHQYEMVLADNGREAEEWFAVQTEELNQQQLSSAEQLQGCQTEILERKRTANALEIELQAQQSLTESLECTVAETEAQYSSQLAQMQCLIDNVENELAEIRCEVERQNQEYEVLLDMKARLEGEINMYRGLLESEDSRQVPHNYSQNPPQSQRGPCFPVTRVLPQARQAILVSRAQQRKTSCLLQHHLEERLYKPLKEEKAKRLGIQTQSRLLELLIQGTTDFVINQSWTHPMDTKGYTTTISSSTPCQSCSRITNFRTISSNTNCQHGGLKANSCQPTGHVLKTRQTPGCQHTPCLCLTPICLISNFNACPSLDDCGWGGEGINSNEKETMQVLNDRLANYLEKVRMLEQENAELECKIQEESNKELPVISPDYLSYYATIEELQQKVSLHKQAEADANGVQHILNALTLGKADLEAQVHSLKEELICLKNNHEEEINSLQSQLGDRLNIEVTTAPSVDLNRVLQEMRCQYESIMETNSRDVEQWFNTQTEELNQQVVTSSQQQQCCQKEIIELRRTMNILEVELQAQHRMRDSQECILAETEARYAALLAQIQRLIDNLEAQLAEIRCALERQNQEYEILLDVKSRLECEITTYRSLLESLDGKFACNPCAIKCEPSTCTFSKARPKECTSPIYMSSAPREICEPCSACGALSQILVKICTITKEIKDGKVISSHEHVQPCFITRPAQV</sequence>
<dbReference type="EMBL" id="JACDTQ010001563">
    <property type="protein sequence ID" value="KAF5922074.1"/>
    <property type="molecule type" value="Genomic_DNA"/>
</dbReference>
<evidence type="ECO:0000313" key="8">
    <source>
        <dbReference type="Proteomes" id="UP000551758"/>
    </source>
</evidence>
<dbReference type="PROSITE" id="PS00226">
    <property type="entry name" value="IF_ROD_1"/>
    <property type="match status" value="1"/>
</dbReference>
<feature type="coiled-coil region" evidence="5">
    <location>
        <begin position="98"/>
        <end position="168"/>
    </location>
</feature>
<evidence type="ECO:0000313" key="7">
    <source>
        <dbReference type="EMBL" id="KAF5922074.1"/>
    </source>
</evidence>
<evidence type="ECO:0000256" key="5">
    <source>
        <dbReference type="SAM" id="Coils"/>
    </source>
</evidence>
<dbReference type="Proteomes" id="UP000551758">
    <property type="component" value="Unassembled WGS sequence"/>
</dbReference>
<evidence type="ECO:0000256" key="3">
    <source>
        <dbReference type="ARBA" id="ARBA00023054"/>
    </source>
</evidence>
<dbReference type="PANTHER" id="PTHR23239:SF90">
    <property type="entry name" value="KERATIN, TYPE I CYTOSKELETAL 40"/>
    <property type="match status" value="1"/>
</dbReference>
<evidence type="ECO:0000256" key="1">
    <source>
        <dbReference type="ARBA" id="ARBA00022744"/>
    </source>
</evidence>
<dbReference type="PRINTS" id="PR01248">
    <property type="entry name" value="TYPE1KERATIN"/>
</dbReference>
<dbReference type="InterPro" id="IPR039008">
    <property type="entry name" value="IF_rod_dom"/>
</dbReference>
<accession>A0A7J7F2R4</accession>
<feature type="coiled-coil region" evidence="5">
    <location>
        <begin position="672"/>
        <end position="710"/>
    </location>
</feature>
<comment type="similarity">
    <text evidence="4">Belongs to the intermediate filament family.</text>
</comment>
<dbReference type="FunFam" id="1.20.5.1160:FF:000002">
    <property type="entry name" value="Type I keratin 10"/>
    <property type="match status" value="1"/>
</dbReference>
<dbReference type="GO" id="GO:0005198">
    <property type="term" value="F:structural molecule activity"/>
    <property type="evidence" value="ECO:0007669"/>
    <property type="project" value="InterPro"/>
</dbReference>
<reference evidence="7 8" key="1">
    <citation type="journal article" date="2020" name="Mol. Biol. Evol.">
        <title>Interspecific Gene Flow and the Evolution of Specialization in Black and White Rhinoceros.</title>
        <authorList>
            <person name="Moodley Y."/>
            <person name="Westbury M.V."/>
            <person name="Russo I.M."/>
            <person name="Gopalakrishnan S."/>
            <person name="Rakotoarivelo A."/>
            <person name="Olsen R.A."/>
            <person name="Prost S."/>
            <person name="Tunstall T."/>
            <person name="Ryder O.A."/>
            <person name="Dalen L."/>
            <person name="Bruford M.W."/>
        </authorList>
    </citation>
    <scope>NUCLEOTIDE SEQUENCE [LARGE SCALE GENOMIC DNA]</scope>
    <source>
        <strain evidence="7">SBR-YM</strain>
        <tissue evidence="7">Skin</tissue>
    </source>
</reference>
<name>A0A7J7F2R4_DICBM</name>
<comment type="caution">
    <text evidence="7">The sequence shown here is derived from an EMBL/GenBank/DDBJ whole genome shotgun (WGS) entry which is preliminary data.</text>
</comment>
<dbReference type="Gene3D" id="1.20.5.170">
    <property type="match status" value="2"/>
</dbReference>
<evidence type="ECO:0000256" key="4">
    <source>
        <dbReference type="RuleBase" id="RU000685"/>
    </source>
</evidence>
<feature type="domain" description="IF rod" evidence="6">
    <location>
        <begin position="94"/>
        <end position="405"/>
    </location>
</feature>
<dbReference type="SMART" id="SM01391">
    <property type="entry name" value="Filament"/>
    <property type="match status" value="2"/>
</dbReference>
<dbReference type="FunFam" id="1.20.5.500:FF:000001">
    <property type="entry name" value="Type II keratin 23"/>
    <property type="match status" value="1"/>
</dbReference>
<dbReference type="GO" id="GO:0005882">
    <property type="term" value="C:intermediate filament"/>
    <property type="evidence" value="ECO:0007669"/>
    <property type="project" value="UniProtKB-KW"/>
</dbReference>
<dbReference type="Gene3D" id="1.20.5.500">
    <property type="entry name" value="Single helix bin"/>
    <property type="match status" value="2"/>
</dbReference>
<dbReference type="GO" id="GO:0045109">
    <property type="term" value="P:intermediate filament organization"/>
    <property type="evidence" value="ECO:0007669"/>
    <property type="project" value="TreeGrafter"/>
</dbReference>
<dbReference type="FunFam" id="1.20.5.170:FF:000002">
    <property type="entry name" value="Type I keratin KA11"/>
    <property type="match status" value="2"/>
</dbReference>
<dbReference type="PANTHER" id="PTHR23239">
    <property type="entry name" value="INTERMEDIATE FILAMENT"/>
    <property type="match status" value="1"/>
</dbReference>
<gene>
    <name evidence="7" type="ORF">HPG69_006753</name>
</gene>
<feature type="domain" description="IF rod" evidence="6">
    <location>
        <begin position="594"/>
        <end position="873"/>
    </location>
</feature>
<dbReference type="AlphaFoldDB" id="A0A7J7F2R4"/>
<keyword evidence="2 4" id="KW-0403">Intermediate filament</keyword>
<feature type="coiled-coil region" evidence="5">
    <location>
        <begin position="342"/>
        <end position="390"/>
    </location>
</feature>